<dbReference type="Proteomes" id="UP000006868">
    <property type="component" value="Plasmid pSC2"/>
</dbReference>
<sequence>MTFFIKSKLHLDEFFKVLQSKKMKPLKISENELSVTCKQRNALELELASFLSHYLFVKTVKEALQTLMFEESFKTTFLEESLEYFETSSYWKNISLILVAEYFQNSKTINIDSFMLFNMKGFKQEVQEYVRYATAEWDEEEETYIYDDKIRNLFTELRSHISHLDTSVYETIHLFGKGDTVKFQTSAGMIVDEKHLNHILGEEDIIQVQGSMDAWEKEVLLFPALVMILSVKKLIVHVNVMDEVRSALERSKQMFPPDIVVMIENCTGCGRCDQ</sequence>
<evidence type="ECO:0000313" key="1">
    <source>
        <dbReference type="EMBL" id="ADO59435.1"/>
    </source>
</evidence>
<name>E3EKA8_PAEPS</name>
<reference evidence="1 2" key="1">
    <citation type="journal article" date="2011" name="J. Bacteriol.">
        <title>Complete genome sequence of Paenibacillus polymyxa SC2, a strain of plant growth-promoting Rhizobacterium with broad-spectrum antimicrobial activity.</title>
        <authorList>
            <person name="Ma M."/>
            <person name="Wang C."/>
            <person name="Ding Y."/>
            <person name="Li L."/>
            <person name="Shen D."/>
            <person name="Jiang X."/>
            <person name="Guan D."/>
            <person name="Cao F."/>
            <person name="Chen H."/>
            <person name="Feng R."/>
            <person name="Wang X."/>
            <person name="Ge Y."/>
            <person name="Yao L."/>
            <person name="Bing X."/>
            <person name="Yang X."/>
            <person name="Li J."/>
            <person name="Du B."/>
        </authorList>
    </citation>
    <scope>NUCLEOTIDE SEQUENCE [LARGE SCALE GENOMIC DNA]</scope>
    <source>
        <strain evidence="1 2">SC2</strain>
        <plasmid evidence="2">pSC2</plasmid>
    </source>
</reference>
<dbReference type="EMBL" id="CP002214">
    <property type="protein sequence ID" value="ADO59435.1"/>
    <property type="molecule type" value="Genomic_DNA"/>
</dbReference>
<accession>E3EKA8</accession>
<dbReference type="RefSeq" id="WP_013385849.1">
    <property type="nucleotide sequence ID" value="NC_014628.2"/>
</dbReference>
<dbReference type="KEGG" id="ppm:PPSC2_27885"/>
<keyword evidence="1" id="KW-0614">Plasmid</keyword>
<dbReference type="OrthoDB" id="10018126at2"/>
<protein>
    <recommendedName>
        <fullName evidence="3">YtxC-like family protein</fullName>
    </recommendedName>
</protein>
<geneLocation type="plasmid" evidence="1 2">
    <name>pSC2</name>
</geneLocation>
<evidence type="ECO:0008006" key="3">
    <source>
        <dbReference type="Google" id="ProtNLM"/>
    </source>
</evidence>
<proteinExistence type="predicted"/>
<dbReference type="AlphaFoldDB" id="E3EKA8"/>
<evidence type="ECO:0000313" key="2">
    <source>
        <dbReference type="Proteomes" id="UP000006868"/>
    </source>
</evidence>
<organism evidence="1 2">
    <name type="scientific">Paenibacillus polymyxa (strain SC2)</name>
    <name type="common">Bacillus polymyxa</name>
    <dbReference type="NCBI Taxonomy" id="886882"/>
    <lineage>
        <taxon>Bacteria</taxon>
        <taxon>Bacillati</taxon>
        <taxon>Bacillota</taxon>
        <taxon>Bacilli</taxon>
        <taxon>Bacillales</taxon>
        <taxon>Paenibacillaceae</taxon>
        <taxon>Paenibacillus</taxon>
    </lineage>
</organism>
<dbReference type="HOGENOM" id="CLU_1015062_0_0_9"/>
<dbReference type="PATRIC" id="fig|886882.15.peg.5909"/>
<gene>
    <name evidence="1" type="ORF">PPSC2_27885</name>
</gene>